<protein>
    <submittedName>
        <fullName evidence="5">Diguanylate cyclase (GGDEF)-like protein</fullName>
    </submittedName>
</protein>
<accession>A0A7W9ZJW8</accession>
<sequence length="389" mass="43015">MAATGLVVKDARIVVLDDNPTNVLLLEAMLEEDGFTNVTGYTNPVTALEAMLEAPPDLVLLDIRMPVLDGHQVLARLMSGVDDYLPVIVLTAQTDSETRMRALAGGARDFLSKPFDQAEVLHRIRNTLETKLLFNDRREQAAQLEKVVIERTRELAFMATHDLLTGLPNRAALRERMVEMAAAGEGCVLLVSVERLEGVVDALGTVLGEAALRQCAETLKDLLPEDARIGCWGGTEFMIVIPHGVADQWARRIMDFFRVPMRCNAVELILDARIGTCQYPQDGSDADRLVQRAGLAMITARRGGNDFAAYTTALEETANRKHVLERELRKAIERNQLQVVYQPKLRLADRSVVGMEALLRWTHPELGFVSPVQFIPVAEETGAIVPIGE</sequence>
<comment type="caution">
    <text evidence="5">The sequence shown here is derived from an EMBL/GenBank/DDBJ whole genome shotgun (WGS) entry which is preliminary data.</text>
</comment>
<evidence type="ECO:0000259" key="4">
    <source>
        <dbReference type="PROSITE" id="PS50887"/>
    </source>
</evidence>
<dbReference type="EMBL" id="JACIIX010000012">
    <property type="protein sequence ID" value="MBB6211539.1"/>
    <property type="molecule type" value="Genomic_DNA"/>
</dbReference>
<dbReference type="InterPro" id="IPR035919">
    <property type="entry name" value="EAL_sf"/>
</dbReference>
<dbReference type="PANTHER" id="PTHR44757:SF2">
    <property type="entry name" value="BIOFILM ARCHITECTURE MAINTENANCE PROTEIN MBAA"/>
    <property type="match status" value="1"/>
</dbReference>
<feature type="domain" description="GGDEF" evidence="4">
    <location>
        <begin position="184"/>
        <end position="312"/>
    </location>
</feature>
<evidence type="ECO:0000259" key="3">
    <source>
        <dbReference type="PROSITE" id="PS50883"/>
    </source>
</evidence>
<dbReference type="Pfam" id="PF00990">
    <property type="entry name" value="GGDEF"/>
    <property type="match status" value="1"/>
</dbReference>
<gene>
    <name evidence="5" type="ORF">FHS48_002980</name>
</gene>
<dbReference type="InterPro" id="IPR000160">
    <property type="entry name" value="GGDEF_dom"/>
</dbReference>
<dbReference type="Pfam" id="PF00072">
    <property type="entry name" value="Response_reg"/>
    <property type="match status" value="1"/>
</dbReference>
<dbReference type="CDD" id="cd17551">
    <property type="entry name" value="REC_RpfG-like"/>
    <property type="match status" value="1"/>
</dbReference>
<dbReference type="GO" id="GO:0000160">
    <property type="term" value="P:phosphorelay signal transduction system"/>
    <property type="evidence" value="ECO:0007669"/>
    <property type="project" value="InterPro"/>
</dbReference>
<evidence type="ECO:0000313" key="6">
    <source>
        <dbReference type="Proteomes" id="UP000544872"/>
    </source>
</evidence>
<dbReference type="SMART" id="SM00448">
    <property type="entry name" value="REC"/>
    <property type="match status" value="1"/>
</dbReference>
<dbReference type="InterPro" id="IPR043128">
    <property type="entry name" value="Rev_trsase/Diguanyl_cyclase"/>
</dbReference>
<evidence type="ECO:0000313" key="5">
    <source>
        <dbReference type="EMBL" id="MBB6211539.1"/>
    </source>
</evidence>
<feature type="modified residue" description="4-aspartylphosphate" evidence="1">
    <location>
        <position position="62"/>
    </location>
</feature>
<dbReference type="Gene3D" id="3.40.50.2300">
    <property type="match status" value="1"/>
</dbReference>
<organism evidence="5 6">
    <name type="scientific">Novispirillum itersonii</name>
    <name type="common">Aquaspirillum itersonii</name>
    <dbReference type="NCBI Taxonomy" id="189"/>
    <lineage>
        <taxon>Bacteria</taxon>
        <taxon>Pseudomonadati</taxon>
        <taxon>Pseudomonadota</taxon>
        <taxon>Alphaproteobacteria</taxon>
        <taxon>Rhodospirillales</taxon>
        <taxon>Novispirillaceae</taxon>
        <taxon>Novispirillum</taxon>
    </lineage>
</organism>
<evidence type="ECO:0000259" key="2">
    <source>
        <dbReference type="PROSITE" id="PS50110"/>
    </source>
</evidence>
<dbReference type="CDD" id="cd01949">
    <property type="entry name" value="GGDEF"/>
    <property type="match status" value="1"/>
</dbReference>
<dbReference type="SUPFAM" id="SSF141868">
    <property type="entry name" value="EAL domain-like"/>
    <property type="match status" value="1"/>
</dbReference>
<dbReference type="Gene3D" id="3.30.70.270">
    <property type="match status" value="1"/>
</dbReference>
<dbReference type="InterPro" id="IPR001789">
    <property type="entry name" value="Sig_transdc_resp-reg_receiver"/>
</dbReference>
<dbReference type="Pfam" id="PF00563">
    <property type="entry name" value="EAL"/>
    <property type="match status" value="1"/>
</dbReference>
<dbReference type="PROSITE" id="PS50110">
    <property type="entry name" value="RESPONSE_REGULATORY"/>
    <property type="match status" value="1"/>
</dbReference>
<dbReference type="PANTHER" id="PTHR44757">
    <property type="entry name" value="DIGUANYLATE CYCLASE DGCP"/>
    <property type="match status" value="1"/>
</dbReference>
<dbReference type="InterPro" id="IPR011006">
    <property type="entry name" value="CheY-like_superfamily"/>
</dbReference>
<dbReference type="SMART" id="SM00267">
    <property type="entry name" value="GGDEF"/>
    <property type="match status" value="1"/>
</dbReference>
<dbReference type="InterPro" id="IPR001633">
    <property type="entry name" value="EAL_dom"/>
</dbReference>
<feature type="domain" description="EAL" evidence="3">
    <location>
        <begin position="321"/>
        <end position="389"/>
    </location>
</feature>
<dbReference type="AlphaFoldDB" id="A0A7W9ZJW8"/>
<dbReference type="InterPro" id="IPR052155">
    <property type="entry name" value="Biofilm_reg_signaling"/>
</dbReference>
<dbReference type="NCBIfam" id="TIGR00254">
    <property type="entry name" value="GGDEF"/>
    <property type="match status" value="1"/>
</dbReference>
<name>A0A7W9ZJW8_NOVIT</name>
<dbReference type="SUPFAM" id="SSF52172">
    <property type="entry name" value="CheY-like"/>
    <property type="match status" value="1"/>
</dbReference>
<dbReference type="Proteomes" id="UP000544872">
    <property type="component" value="Unassembled WGS sequence"/>
</dbReference>
<dbReference type="PROSITE" id="PS50887">
    <property type="entry name" value="GGDEF"/>
    <property type="match status" value="1"/>
</dbReference>
<dbReference type="CDD" id="cd01948">
    <property type="entry name" value="EAL"/>
    <property type="match status" value="1"/>
</dbReference>
<dbReference type="SUPFAM" id="SSF55073">
    <property type="entry name" value="Nucleotide cyclase"/>
    <property type="match status" value="1"/>
</dbReference>
<feature type="domain" description="Response regulatory" evidence="2">
    <location>
        <begin position="12"/>
        <end position="128"/>
    </location>
</feature>
<keyword evidence="6" id="KW-1185">Reference proteome</keyword>
<keyword evidence="1" id="KW-0597">Phosphoprotein</keyword>
<reference evidence="5 6" key="1">
    <citation type="submission" date="2020-08" db="EMBL/GenBank/DDBJ databases">
        <title>Genomic Encyclopedia of Type Strains, Phase IV (KMG-IV): sequencing the most valuable type-strain genomes for metagenomic binning, comparative biology and taxonomic classification.</title>
        <authorList>
            <person name="Goeker M."/>
        </authorList>
    </citation>
    <scope>NUCLEOTIDE SEQUENCE [LARGE SCALE GENOMIC DNA]</scope>
    <source>
        <strain evidence="5 6">DSM 11590</strain>
    </source>
</reference>
<evidence type="ECO:0000256" key="1">
    <source>
        <dbReference type="PROSITE-ProRule" id="PRU00169"/>
    </source>
</evidence>
<proteinExistence type="predicted"/>
<dbReference type="PROSITE" id="PS50883">
    <property type="entry name" value="EAL"/>
    <property type="match status" value="1"/>
</dbReference>
<dbReference type="InterPro" id="IPR029787">
    <property type="entry name" value="Nucleotide_cyclase"/>
</dbReference>
<dbReference type="Gene3D" id="3.20.20.450">
    <property type="entry name" value="EAL domain"/>
    <property type="match status" value="1"/>
</dbReference>